<evidence type="ECO:0000259" key="7">
    <source>
        <dbReference type="Pfam" id="PF04024"/>
    </source>
</evidence>
<comment type="subcellular location">
    <subcellularLocation>
        <location evidence="1">Cell membrane</location>
        <topology evidence="1">Single-pass membrane protein</topology>
    </subcellularLocation>
</comment>
<evidence type="ECO:0000256" key="5">
    <source>
        <dbReference type="ARBA" id="ARBA00023136"/>
    </source>
</evidence>
<dbReference type="GO" id="GO:0005886">
    <property type="term" value="C:plasma membrane"/>
    <property type="evidence" value="ECO:0007669"/>
    <property type="project" value="UniProtKB-SubCell"/>
</dbReference>
<keyword evidence="5 6" id="KW-0472">Membrane</keyword>
<dbReference type="AlphaFoldDB" id="G5IHY3"/>
<comment type="caution">
    <text evidence="8">The sequence shown here is derived from an EMBL/GenBank/DDBJ whole genome shotgun (WGS) entry which is preliminary data.</text>
</comment>
<dbReference type="EMBL" id="ADLN01000082">
    <property type="protein sequence ID" value="EHI58889.1"/>
    <property type="molecule type" value="Genomic_DNA"/>
</dbReference>
<evidence type="ECO:0000256" key="3">
    <source>
        <dbReference type="ARBA" id="ARBA00022692"/>
    </source>
</evidence>
<dbReference type="InterPro" id="IPR007168">
    <property type="entry name" value="Phageshock_PspC_N"/>
</dbReference>
<sequence length="64" mass="7213">MDLKKKLYRSDKDKMLCGVCGGMGEYFDIDSTIVRLVWAILICSGPGILAYIIAAIVIPREEYR</sequence>
<dbReference type="PANTHER" id="PTHR33885">
    <property type="entry name" value="PHAGE SHOCK PROTEIN C"/>
    <property type="match status" value="1"/>
</dbReference>
<evidence type="ECO:0000256" key="1">
    <source>
        <dbReference type="ARBA" id="ARBA00004162"/>
    </source>
</evidence>
<dbReference type="HOGENOM" id="CLU_143433_4_3_9"/>
<dbReference type="PATRIC" id="fig|742737.3.peg.3085"/>
<dbReference type="Pfam" id="PF04024">
    <property type="entry name" value="PspC"/>
    <property type="match status" value="1"/>
</dbReference>
<dbReference type="InterPro" id="IPR052027">
    <property type="entry name" value="PspC"/>
</dbReference>
<evidence type="ECO:0000256" key="4">
    <source>
        <dbReference type="ARBA" id="ARBA00022989"/>
    </source>
</evidence>
<proteinExistence type="predicted"/>
<accession>G5IHY3</accession>
<keyword evidence="3 6" id="KW-0812">Transmembrane</keyword>
<gene>
    <name evidence="8" type="ORF">HMPREF9473_03111</name>
</gene>
<keyword evidence="9" id="KW-1185">Reference proteome</keyword>
<dbReference type="PANTHER" id="PTHR33885:SF3">
    <property type="entry name" value="PHAGE SHOCK PROTEIN C"/>
    <property type="match status" value="1"/>
</dbReference>
<feature type="domain" description="Phage shock protein PspC N-terminal" evidence="7">
    <location>
        <begin position="5"/>
        <end position="61"/>
    </location>
</feature>
<evidence type="ECO:0000313" key="9">
    <source>
        <dbReference type="Proteomes" id="UP000005384"/>
    </source>
</evidence>
<name>G5IHY3_9FIRM</name>
<keyword evidence="4 6" id="KW-1133">Transmembrane helix</keyword>
<evidence type="ECO:0000256" key="2">
    <source>
        <dbReference type="ARBA" id="ARBA00022475"/>
    </source>
</evidence>
<protein>
    <recommendedName>
        <fullName evidence="7">Phage shock protein PspC N-terminal domain-containing protein</fullName>
    </recommendedName>
</protein>
<feature type="transmembrane region" description="Helical" evidence="6">
    <location>
        <begin position="36"/>
        <end position="58"/>
    </location>
</feature>
<evidence type="ECO:0000256" key="6">
    <source>
        <dbReference type="SAM" id="Phobius"/>
    </source>
</evidence>
<keyword evidence="2" id="KW-1003">Cell membrane</keyword>
<dbReference type="Proteomes" id="UP000005384">
    <property type="component" value="Unassembled WGS sequence"/>
</dbReference>
<evidence type="ECO:0000313" key="8">
    <source>
        <dbReference type="EMBL" id="EHI58889.1"/>
    </source>
</evidence>
<organism evidence="8 9">
    <name type="scientific">Hungatella hathewayi WAL-18680</name>
    <dbReference type="NCBI Taxonomy" id="742737"/>
    <lineage>
        <taxon>Bacteria</taxon>
        <taxon>Bacillati</taxon>
        <taxon>Bacillota</taxon>
        <taxon>Clostridia</taxon>
        <taxon>Lachnospirales</taxon>
        <taxon>Lachnospiraceae</taxon>
        <taxon>Hungatella</taxon>
    </lineage>
</organism>
<reference evidence="8 9" key="1">
    <citation type="submission" date="2011-08" db="EMBL/GenBank/DDBJ databases">
        <title>The Genome Sequence of Clostridium hathewayi WAL-18680.</title>
        <authorList>
            <consortium name="The Broad Institute Genome Sequencing Platform"/>
            <person name="Earl A."/>
            <person name="Ward D."/>
            <person name="Feldgarden M."/>
            <person name="Gevers D."/>
            <person name="Finegold S.M."/>
            <person name="Summanen P.H."/>
            <person name="Molitoris D.R."/>
            <person name="Song M."/>
            <person name="Daigneault M."/>
            <person name="Allen-Vercoe E."/>
            <person name="Young S.K."/>
            <person name="Zeng Q."/>
            <person name="Gargeya S."/>
            <person name="Fitzgerald M."/>
            <person name="Haas B."/>
            <person name="Abouelleil A."/>
            <person name="Alvarado L."/>
            <person name="Arachchi H.M."/>
            <person name="Berlin A."/>
            <person name="Brown A."/>
            <person name="Chapman S.B."/>
            <person name="Chen Z."/>
            <person name="Dunbar C."/>
            <person name="Freedman E."/>
            <person name="Gearin G."/>
            <person name="Gellesch M."/>
            <person name="Goldberg J."/>
            <person name="Griggs A."/>
            <person name="Gujja S."/>
            <person name="Heiman D."/>
            <person name="Howarth C."/>
            <person name="Larson L."/>
            <person name="Lui A."/>
            <person name="MacDonald P.J.P."/>
            <person name="Montmayeur A."/>
            <person name="Murphy C."/>
            <person name="Neiman D."/>
            <person name="Pearson M."/>
            <person name="Priest M."/>
            <person name="Roberts A."/>
            <person name="Saif S."/>
            <person name="Shea T."/>
            <person name="Shenoy N."/>
            <person name="Sisk P."/>
            <person name="Stolte C."/>
            <person name="Sykes S."/>
            <person name="Wortman J."/>
            <person name="Nusbaum C."/>
            <person name="Birren B."/>
        </authorList>
    </citation>
    <scope>NUCLEOTIDE SEQUENCE [LARGE SCALE GENOMIC DNA]</scope>
    <source>
        <strain evidence="8 9">WAL-18680</strain>
    </source>
</reference>